<reference evidence="2" key="3">
    <citation type="journal article" date="2017" name="Plant Physiol. Biochem.">
        <title>Differential oxidative and antioxidative response of duckweed Lemna minor toward plant growth promoting/inhibiting bacteria.</title>
        <authorList>
            <person name="Ishizawa H."/>
            <person name="Kuroda M."/>
            <person name="Morikawa M."/>
            <person name="Ike M."/>
        </authorList>
    </citation>
    <scope>NUCLEOTIDE SEQUENCE [LARGE SCALE GENOMIC DNA]</scope>
    <source>
        <strain evidence="2">H3</strain>
    </source>
</reference>
<organism evidence="1 2">
    <name type="scientific">Aquitalea magnusonii</name>
    <dbReference type="NCBI Taxonomy" id="332411"/>
    <lineage>
        <taxon>Bacteria</taxon>
        <taxon>Pseudomonadati</taxon>
        <taxon>Pseudomonadota</taxon>
        <taxon>Betaproteobacteria</taxon>
        <taxon>Neisseriales</taxon>
        <taxon>Chromobacteriaceae</taxon>
        <taxon>Aquitalea</taxon>
    </lineage>
</organism>
<proteinExistence type="predicted"/>
<accession>A0A3G9GD17</accession>
<dbReference type="OrthoDB" id="8591365at2"/>
<reference evidence="1 2" key="2">
    <citation type="journal article" date="2017" name="Genome Announc.">
        <title>Draft genome sequence of Aquitalea magnusonii strain H3, a plant growth-promoting bacterium of duckweed Lemna minor.</title>
        <authorList>
            <person name="Ishizawa H."/>
            <person name="Kuroda M."/>
            <person name="Ike M."/>
        </authorList>
    </citation>
    <scope>NUCLEOTIDE SEQUENCE [LARGE SCALE GENOMIC DNA]</scope>
    <source>
        <strain evidence="1 2">H3</strain>
    </source>
</reference>
<dbReference type="RefSeq" id="WP_089083440.1">
    <property type="nucleotide sequence ID" value="NZ_AP018823.1"/>
</dbReference>
<dbReference type="KEGG" id="amah:DLM_1728"/>
<dbReference type="Proteomes" id="UP000198290">
    <property type="component" value="Chromosome"/>
</dbReference>
<evidence type="ECO:0000313" key="1">
    <source>
        <dbReference type="EMBL" id="BBF85345.1"/>
    </source>
</evidence>
<protein>
    <submittedName>
        <fullName evidence="1">Uncharacterized protein</fullName>
    </submittedName>
</protein>
<dbReference type="EMBL" id="AP018823">
    <property type="protein sequence ID" value="BBF85345.1"/>
    <property type="molecule type" value="Genomic_DNA"/>
</dbReference>
<keyword evidence="2" id="KW-1185">Reference proteome</keyword>
<evidence type="ECO:0000313" key="2">
    <source>
        <dbReference type="Proteomes" id="UP000198290"/>
    </source>
</evidence>
<gene>
    <name evidence="1" type="ORF">DLM_1728</name>
</gene>
<name>A0A3G9GD17_9NEIS</name>
<reference evidence="2" key="1">
    <citation type="journal article" date="2017" name="Biotechnol. Biofuels">
        <title>Evaluation of environmental bacterial communities as a factor affecting the growth of duckweed Lemna minor.</title>
        <authorList>
            <person name="Ishizawa H."/>
            <person name="Kuroda M."/>
            <person name="Morikawa M."/>
            <person name="Ike M."/>
        </authorList>
    </citation>
    <scope>NUCLEOTIDE SEQUENCE [LARGE SCALE GENOMIC DNA]</scope>
    <source>
        <strain evidence="2">H3</strain>
    </source>
</reference>
<sequence length="152" mass="15712">MSPLHLHIGAAHTSLAPAHPAPQPSSMPVGWQSALAATPQRLPSAAALELAIMQVEDAISASWPQRLTLDAVSSSDPAICQMAALCGLPPQPGSRLQRHSVESLFSRLANAVEGGSAAGVPDNAEFIGSLLILRELLHHLDIAAITLADPAS</sequence>
<dbReference type="AlphaFoldDB" id="A0A3G9GD17"/>